<proteinExistence type="predicted"/>
<evidence type="ECO:0000256" key="1">
    <source>
        <dbReference type="SAM" id="Phobius"/>
    </source>
</evidence>
<evidence type="ECO:0000313" key="2">
    <source>
        <dbReference type="EMBL" id="OHX49779.1"/>
    </source>
</evidence>
<keyword evidence="1" id="KW-0472">Membrane</keyword>
<dbReference type="Proteomes" id="UP000180194">
    <property type="component" value="Unassembled WGS sequence"/>
</dbReference>
<comment type="caution">
    <text evidence="2">The sequence shown here is derived from an EMBL/GenBank/DDBJ whole genome shotgun (WGS) entry which is preliminary data.</text>
</comment>
<sequence length="76" mass="8752">MKRNNKTGNPAAEAGFSFVWVHYWAICRNWSAIFKFAVLFAEMPKLFARIILLFAGFPDLIALFTISVKRHFQKSA</sequence>
<evidence type="ECO:0000313" key="3">
    <source>
        <dbReference type="Proteomes" id="UP000180194"/>
    </source>
</evidence>
<keyword evidence="1" id="KW-1133">Transmembrane helix</keyword>
<dbReference type="EMBL" id="MBRJ01000009">
    <property type="protein sequence ID" value="OHX49779.1"/>
    <property type="molecule type" value="Genomic_DNA"/>
</dbReference>
<gene>
    <name evidence="2" type="ORF">BBV17_11090</name>
</gene>
<reference evidence="2 3" key="1">
    <citation type="submission" date="2016-07" db="EMBL/GenBank/DDBJ databases">
        <title>Bacillus oceanisediminis whole genome.</title>
        <authorList>
            <person name="Pal Y."/>
            <person name="Verma A."/>
            <person name="Mual P."/>
            <person name="Srinivasan K."/>
        </authorList>
    </citation>
    <scope>NUCLEOTIDE SEQUENCE [LARGE SCALE GENOMIC DNA]</scope>
    <source>
        <strain evidence="2 3">Bhandara28</strain>
    </source>
</reference>
<feature type="transmembrane region" description="Helical" evidence="1">
    <location>
        <begin position="46"/>
        <end position="66"/>
    </location>
</feature>
<name>A0ABX3CXH2_9BACI</name>
<accession>A0ABX3CXH2</accession>
<protein>
    <submittedName>
        <fullName evidence="2">Uncharacterized protein</fullName>
    </submittedName>
</protein>
<organism evidence="2 3">
    <name type="scientific">Cytobacillus oceanisediminis</name>
    <dbReference type="NCBI Taxonomy" id="665099"/>
    <lineage>
        <taxon>Bacteria</taxon>
        <taxon>Bacillati</taxon>
        <taxon>Bacillota</taxon>
        <taxon>Bacilli</taxon>
        <taxon>Bacillales</taxon>
        <taxon>Bacillaceae</taxon>
        <taxon>Cytobacillus</taxon>
    </lineage>
</organism>
<keyword evidence="3" id="KW-1185">Reference proteome</keyword>
<keyword evidence="1" id="KW-0812">Transmembrane</keyword>